<dbReference type="Proteomes" id="UP000440125">
    <property type="component" value="Unassembled WGS sequence"/>
</dbReference>
<keyword evidence="3" id="KW-1185">Reference proteome</keyword>
<protein>
    <submittedName>
        <fullName evidence="2">Uncharacterized protein</fullName>
    </submittedName>
</protein>
<keyword evidence="1" id="KW-0472">Membrane</keyword>
<dbReference type="RefSeq" id="WP_155864190.1">
    <property type="nucleotide sequence ID" value="NZ_WFIY01000004.1"/>
</dbReference>
<evidence type="ECO:0000256" key="1">
    <source>
        <dbReference type="SAM" id="Phobius"/>
    </source>
</evidence>
<dbReference type="EMBL" id="WFIY01000004">
    <property type="protein sequence ID" value="MUM65774.1"/>
    <property type="molecule type" value="Genomic_DNA"/>
</dbReference>
<gene>
    <name evidence="2" type="ORF">D1867_11100</name>
</gene>
<name>A0A6A9QHR3_ACIIN</name>
<dbReference type="AlphaFoldDB" id="A0A6A9QHR3"/>
<feature type="transmembrane region" description="Helical" evidence="1">
    <location>
        <begin position="178"/>
        <end position="211"/>
    </location>
</feature>
<accession>A0A6A9QHR3</accession>
<keyword evidence="1" id="KW-0812">Transmembrane</keyword>
<evidence type="ECO:0000313" key="2">
    <source>
        <dbReference type="EMBL" id="MUM65774.1"/>
    </source>
</evidence>
<organism evidence="2 3">
    <name type="scientific">Acidianus infernus</name>
    <dbReference type="NCBI Taxonomy" id="12915"/>
    <lineage>
        <taxon>Archaea</taxon>
        <taxon>Thermoproteota</taxon>
        <taxon>Thermoprotei</taxon>
        <taxon>Sulfolobales</taxon>
        <taxon>Sulfolobaceae</taxon>
        <taxon>Acidianus</taxon>
    </lineage>
</organism>
<comment type="caution">
    <text evidence="2">The sequence shown here is derived from an EMBL/GenBank/DDBJ whole genome shotgun (WGS) entry which is preliminary data.</text>
</comment>
<dbReference type="OrthoDB" id="44025at2157"/>
<evidence type="ECO:0000313" key="3">
    <source>
        <dbReference type="Proteomes" id="UP000440125"/>
    </source>
</evidence>
<proteinExistence type="predicted"/>
<sequence>MNSTNDYLGDSHYNNFTFNTICLKNFTYHDNMFEESFYNVSISSIPTSNGMDSVARIIHIYRNGISASTYLFTTTTEFYWFNYTKNPVGSDYNITFNANVEGIRAKGFVVEDPGNTISLLDGSINMVDKGSIINASINDGKVSMTINGSDPITVWCIYYYPGVYAFLLSTQYTIPTNYISLATAIINTIASVIGGSSIISGLIVGYILYYIHDFDNFANSYSNNGNVTLYLTDGSSYVNLFGFCIPTGVYMEFGAYYNQKYIPFANTFTLFLVPNYNYGIFLYEQPHSSIAPPSPYTPPWYAFW</sequence>
<keyword evidence="1" id="KW-1133">Transmembrane helix</keyword>
<reference evidence="2 3" key="1">
    <citation type="submission" date="2019-10" db="EMBL/GenBank/DDBJ databases">
        <title>Genome Sequences from Six Type Strain Members of the Archaeal Family Sulfolobaceae: Acidianus ambivalens, Acidianus infernus, Metallosphaera prunae, Stygiolobus azoricus, Sulfolobus metallicus, and Sulfurisphaera ohwakuensis.</title>
        <authorList>
            <person name="Counts J.A."/>
            <person name="Kelly R.M."/>
        </authorList>
    </citation>
    <scope>NUCLEOTIDE SEQUENCE [LARGE SCALE GENOMIC DNA]</scope>
    <source>
        <strain evidence="2 3">DSM 3191</strain>
    </source>
</reference>